<gene>
    <name evidence="1" type="ORF">LNKW23_17470</name>
</gene>
<name>A0ABQ6LGW5_9RHOB</name>
<protein>
    <submittedName>
        <fullName evidence="1">YbjN domain-containing protein</fullName>
    </submittedName>
</protein>
<sequence length="167" mass="18577">MTVIEHDHSLPDIHPIDMVETLAEQSAWEFDRVGENQIAMAIEGAWRTYSLTLAWSNCDDMLRLVCTLELKPGEDRVAEFHALLNRINDRIWGGSFSHWDEEGLLAFRYGLSLAGGAEATPEQIEAIVHNALGLSERFYPAFQMVCWGGSTAEEACKMAIDAAYGTA</sequence>
<dbReference type="EMBL" id="BSYI01000011">
    <property type="protein sequence ID" value="GMG82534.1"/>
    <property type="molecule type" value="Genomic_DNA"/>
</dbReference>
<keyword evidence="2" id="KW-1185">Reference proteome</keyword>
<dbReference type="RefSeq" id="WP_285671317.1">
    <property type="nucleotide sequence ID" value="NZ_BSYI01000011.1"/>
</dbReference>
<dbReference type="Pfam" id="PF10722">
    <property type="entry name" value="YbjN"/>
    <property type="match status" value="1"/>
</dbReference>
<dbReference type="CDD" id="cd17033">
    <property type="entry name" value="DR1245-like"/>
    <property type="match status" value="1"/>
</dbReference>
<organism evidence="1 2">
    <name type="scientific">Paralimibaculum aggregatum</name>
    <dbReference type="NCBI Taxonomy" id="3036245"/>
    <lineage>
        <taxon>Bacteria</taxon>
        <taxon>Pseudomonadati</taxon>
        <taxon>Pseudomonadota</taxon>
        <taxon>Alphaproteobacteria</taxon>
        <taxon>Rhodobacterales</taxon>
        <taxon>Paracoccaceae</taxon>
        <taxon>Paralimibaculum</taxon>
    </lineage>
</organism>
<dbReference type="InterPro" id="IPR019660">
    <property type="entry name" value="Put_sensory_transdc_reg_YbjN"/>
</dbReference>
<dbReference type="Proteomes" id="UP001239909">
    <property type="component" value="Unassembled WGS sequence"/>
</dbReference>
<accession>A0ABQ6LGW5</accession>
<comment type="caution">
    <text evidence="1">The sequence shown here is derived from an EMBL/GenBank/DDBJ whole genome shotgun (WGS) entry which is preliminary data.</text>
</comment>
<evidence type="ECO:0000313" key="1">
    <source>
        <dbReference type="EMBL" id="GMG82534.1"/>
    </source>
</evidence>
<reference evidence="1 2" key="1">
    <citation type="submission" date="2023-04" db="EMBL/GenBank/DDBJ databases">
        <title>Marinoamorphus aggregata gen. nov., sp. Nov., isolate from tissue of brittle star Ophioplocus japonicus.</title>
        <authorList>
            <person name="Kawano K."/>
            <person name="Sawayama S."/>
            <person name="Nakagawa S."/>
        </authorList>
    </citation>
    <scope>NUCLEOTIDE SEQUENCE [LARGE SCALE GENOMIC DNA]</scope>
    <source>
        <strain evidence="1 2">NKW23</strain>
    </source>
</reference>
<proteinExistence type="predicted"/>
<evidence type="ECO:0000313" key="2">
    <source>
        <dbReference type="Proteomes" id="UP001239909"/>
    </source>
</evidence>